<organism evidence="1 2">
    <name type="scientific">Desulfotignum phosphitoxidans DSM 13687</name>
    <dbReference type="NCBI Taxonomy" id="1286635"/>
    <lineage>
        <taxon>Bacteria</taxon>
        <taxon>Pseudomonadati</taxon>
        <taxon>Thermodesulfobacteriota</taxon>
        <taxon>Desulfobacteria</taxon>
        <taxon>Desulfobacterales</taxon>
        <taxon>Desulfobacteraceae</taxon>
        <taxon>Desulfotignum</taxon>
    </lineage>
</organism>
<gene>
    <name evidence="1" type="ORF">Dpo_13c00830</name>
</gene>
<evidence type="ECO:0000313" key="2">
    <source>
        <dbReference type="Proteomes" id="UP000014216"/>
    </source>
</evidence>
<dbReference type="Proteomes" id="UP000014216">
    <property type="component" value="Unassembled WGS sequence"/>
</dbReference>
<reference evidence="1 2" key="1">
    <citation type="journal article" date="2013" name="Genome Announc.">
        <title>Draft Genome Sequence of Desulfotignum phosphitoxidans DSM 13687 Strain FiPS-3.</title>
        <authorList>
            <person name="Poehlein A."/>
            <person name="Daniel R."/>
            <person name="Simeonova D.D."/>
        </authorList>
    </citation>
    <scope>NUCLEOTIDE SEQUENCE [LARGE SCALE GENOMIC DNA]</scope>
    <source>
        <strain evidence="1 2">DSM 13687</strain>
    </source>
</reference>
<dbReference type="OrthoDB" id="46971at2"/>
<dbReference type="RefSeq" id="WP_006968379.1">
    <property type="nucleotide sequence ID" value="NZ_APJX01000013.1"/>
</dbReference>
<sequence length="87" mass="10725">MVTVDKKHVSTLLLVEAYSEKHKTEEKVAFFHKKYNKNFDEFEKMMRADEENFTQYDDYMEWKAYRRYLDNIDLRIKDLRNGSIQFT</sequence>
<name>S0FSN4_9BACT</name>
<dbReference type="AlphaFoldDB" id="S0FSN4"/>
<comment type="caution">
    <text evidence="1">The sequence shown here is derived from an EMBL/GenBank/DDBJ whole genome shotgun (WGS) entry which is preliminary data.</text>
</comment>
<evidence type="ECO:0000313" key="1">
    <source>
        <dbReference type="EMBL" id="EMS77685.1"/>
    </source>
</evidence>
<proteinExistence type="predicted"/>
<protein>
    <submittedName>
        <fullName evidence="1">Uncharacterized protein</fullName>
    </submittedName>
</protein>
<accession>S0FSN4</accession>
<keyword evidence="2" id="KW-1185">Reference proteome</keyword>
<dbReference type="EMBL" id="APJX01000013">
    <property type="protein sequence ID" value="EMS77685.1"/>
    <property type="molecule type" value="Genomic_DNA"/>
</dbReference>